<proteinExistence type="predicted"/>
<accession>A0A3N1CY37</accession>
<dbReference type="InterPro" id="IPR048037">
    <property type="entry name" value="DmmA-like_C"/>
</dbReference>
<evidence type="ECO:0000313" key="4">
    <source>
        <dbReference type="Proteomes" id="UP000272400"/>
    </source>
</evidence>
<name>A0A3N1CY37_9ACTN</name>
<dbReference type="Proteomes" id="UP000272400">
    <property type="component" value="Unassembled WGS sequence"/>
</dbReference>
<dbReference type="Pfam" id="PF22289">
    <property type="entry name" value="DmmA-like_C"/>
    <property type="match status" value="1"/>
</dbReference>
<protein>
    <recommendedName>
        <fullName evidence="2">Dimethylamine monooxygenase subunit DmmA-like C-terminal domain-containing protein</fullName>
    </recommendedName>
</protein>
<dbReference type="EMBL" id="RJKE01000001">
    <property type="protein sequence ID" value="ROO86210.1"/>
    <property type="molecule type" value="Genomic_DNA"/>
</dbReference>
<reference evidence="3 4" key="1">
    <citation type="submission" date="2018-11" db="EMBL/GenBank/DDBJ databases">
        <title>Sequencing the genomes of 1000 actinobacteria strains.</title>
        <authorList>
            <person name="Klenk H.-P."/>
        </authorList>
    </citation>
    <scope>NUCLEOTIDE SEQUENCE [LARGE SCALE GENOMIC DNA]</scope>
    <source>
        <strain evidence="3 4">DSM 44254</strain>
    </source>
</reference>
<dbReference type="RefSeq" id="WP_123665630.1">
    <property type="nucleotide sequence ID" value="NZ_RJKE01000001.1"/>
</dbReference>
<sequence length="179" mass="19098">MREREAVGVDPGATSVPRLGREVPEVDPTGRDYAVLALGPAARPVAAAWARRIEESGATSWVSYAPALSDGVIAAFRERLAVASVGWRLMLCGPEHEVLRLRGEAVLAGALPAEIRMHATADGHRRVYCAHCRHVTSGDIAVGELLVCGGCGLTLVCYHHFSRRLAAYLAYQADAEAIA</sequence>
<organism evidence="3 4">
    <name type="scientific">Actinocorallia herbida</name>
    <dbReference type="NCBI Taxonomy" id="58109"/>
    <lineage>
        <taxon>Bacteria</taxon>
        <taxon>Bacillati</taxon>
        <taxon>Actinomycetota</taxon>
        <taxon>Actinomycetes</taxon>
        <taxon>Streptosporangiales</taxon>
        <taxon>Thermomonosporaceae</taxon>
        <taxon>Actinocorallia</taxon>
    </lineage>
</organism>
<dbReference type="AlphaFoldDB" id="A0A3N1CY37"/>
<dbReference type="OrthoDB" id="3579011at2"/>
<comment type="caution">
    <text evidence="3">The sequence shown here is derived from an EMBL/GenBank/DDBJ whole genome shotgun (WGS) entry which is preliminary data.</text>
</comment>
<evidence type="ECO:0000313" key="3">
    <source>
        <dbReference type="EMBL" id="ROO86210.1"/>
    </source>
</evidence>
<evidence type="ECO:0000259" key="2">
    <source>
        <dbReference type="Pfam" id="PF22289"/>
    </source>
</evidence>
<keyword evidence="4" id="KW-1185">Reference proteome</keyword>
<feature type="domain" description="Dimethylamine monooxygenase subunit DmmA-like C-terminal" evidence="2">
    <location>
        <begin position="126"/>
        <end position="170"/>
    </location>
</feature>
<gene>
    <name evidence="3" type="ORF">EDD29_3773</name>
</gene>
<feature type="region of interest" description="Disordered" evidence="1">
    <location>
        <begin position="1"/>
        <end position="23"/>
    </location>
</feature>
<dbReference type="NCBIfam" id="NF041259">
    <property type="entry name" value="mono_DmmA_fam"/>
    <property type="match status" value="1"/>
</dbReference>
<evidence type="ECO:0000256" key="1">
    <source>
        <dbReference type="SAM" id="MobiDB-lite"/>
    </source>
</evidence>